<dbReference type="RefSeq" id="WP_207598860.1">
    <property type="nucleotide sequence ID" value="NZ_JAFNJU010000003.1"/>
</dbReference>
<evidence type="ECO:0000313" key="1">
    <source>
        <dbReference type="EMBL" id="MBO1264342.1"/>
    </source>
</evidence>
<proteinExistence type="predicted"/>
<keyword evidence="2" id="KW-1185">Reference proteome</keyword>
<evidence type="ECO:0000313" key="2">
    <source>
        <dbReference type="Proteomes" id="UP000664218"/>
    </source>
</evidence>
<sequence>MNLTAQQAREIVAQSHIYRLIGEKASEGEMSMTLAYMTPGMFRTLSRNGFRVFTEDETAEFTQFDEDLMNTCDFFVVSWEG</sequence>
<reference evidence="1" key="1">
    <citation type="submission" date="2021-03" db="EMBL/GenBank/DDBJ databases">
        <title>Proteiniclasticum marinus sp. nov., isolated from tidal flat sediment.</title>
        <authorList>
            <person name="Namirimu T."/>
            <person name="Yang J.-A."/>
            <person name="Yang S.-H."/>
            <person name="Kim Y.-J."/>
            <person name="Kwon K.K."/>
        </authorList>
    </citation>
    <scope>NUCLEOTIDE SEQUENCE</scope>
    <source>
        <strain evidence="1">SCR006</strain>
    </source>
</reference>
<accession>A0A939KFD3</accession>
<dbReference type="EMBL" id="JAFNJU010000003">
    <property type="protein sequence ID" value="MBO1264342.1"/>
    <property type="molecule type" value="Genomic_DNA"/>
</dbReference>
<dbReference type="Proteomes" id="UP000664218">
    <property type="component" value="Unassembled WGS sequence"/>
</dbReference>
<organism evidence="1 2">
    <name type="scientific">Proteiniclasticum aestuarii</name>
    <dbReference type="NCBI Taxonomy" id="2817862"/>
    <lineage>
        <taxon>Bacteria</taxon>
        <taxon>Bacillati</taxon>
        <taxon>Bacillota</taxon>
        <taxon>Clostridia</taxon>
        <taxon>Eubacteriales</taxon>
        <taxon>Clostridiaceae</taxon>
        <taxon>Proteiniclasticum</taxon>
    </lineage>
</organism>
<dbReference type="AlphaFoldDB" id="A0A939KFD3"/>
<protein>
    <submittedName>
        <fullName evidence="1">Uncharacterized protein</fullName>
    </submittedName>
</protein>
<gene>
    <name evidence="1" type="ORF">J3A84_04715</name>
</gene>
<comment type="caution">
    <text evidence="1">The sequence shown here is derived from an EMBL/GenBank/DDBJ whole genome shotgun (WGS) entry which is preliminary data.</text>
</comment>
<name>A0A939KFD3_9CLOT</name>